<evidence type="ECO:0000313" key="4">
    <source>
        <dbReference type="Proteomes" id="UP001275084"/>
    </source>
</evidence>
<keyword evidence="2" id="KW-0812">Transmembrane</keyword>
<sequence>MAQTPTPPLQAAAIFLIFFFTAMVFIVFSLRTYSRIQTRQWGLGDWMMGSAMMFSLLMVGPMYMRESHRDTYRTPGYFPLAFSMGTDIKLNYLGWRAKDVSVKRHHHQYRPPRQPLPALLRRPARQGPLLRHHHHAQRRRHRHRFRLDPGPPAPEPPGCLAAATAASSTRPAAGSRIISRATTRL</sequence>
<keyword evidence="4" id="KW-1185">Reference proteome</keyword>
<dbReference type="AlphaFoldDB" id="A0AAJ0HJM6"/>
<name>A0AAJ0HJM6_9PEZI</name>
<feature type="compositionally biased region" description="Low complexity" evidence="1">
    <location>
        <begin position="158"/>
        <end position="173"/>
    </location>
</feature>
<evidence type="ECO:0000313" key="3">
    <source>
        <dbReference type="EMBL" id="KAK3353942.1"/>
    </source>
</evidence>
<proteinExistence type="predicted"/>
<gene>
    <name evidence="3" type="ORF">B0T25DRAFT_223235</name>
</gene>
<reference evidence="3" key="1">
    <citation type="journal article" date="2023" name="Mol. Phylogenet. Evol.">
        <title>Genome-scale phylogeny and comparative genomics of the fungal order Sordariales.</title>
        <authorList>
            <person name="Hensen N."/>
            <person name="Bonometti L."/>
            <person name="Westerberg I."/>
            <person name="Brannstrom I.O."/>
            <person name="Guillou S."/>
            <person name="Cros-Aarteil S."/>
            <person name="Calhoun S."/>
            <person name="Haridas S."/>
            <person name="Kuo A."/>
            <person name="Mondo S."/>
            <person name="Pangilinan J."/>
            <person name="Riley R."/>
            <person name="LaButti K."/>
            <person name="Andreopoulos B."/>
            <person name="Lipzen A."/>
            <person name="Chen C."/>
            <person name="Yan M."/>
            <person name="Daum C."/>
            <person name="Ng V."/>
            <person name="Clum A."/>
            <person name="Steindorff A."/>
            <person name="Ohm R.A."/>
            <person name="Martin F."/>
            <person name="Silar P."/>
            <person name="Natvig D.O."/>
            <person name="Lalanne C."/>
            <person name="Gautier V."/>
            <person name="Ament-Velasquez S.L."/>
            <person name="Kruys A."/>
            <person name="Hutchinson M.I."/>
            <person name="Powell A.J."/>
            <person name="Barry K."/>
            <person name="Miller A.N."/>
            <person name="Grigoriev I.V."/>
            <person name="Debuchy R."/>
            <person name="Gladieux P."/>
            <person name="Hiltunen Thoren M."/>
            <person name="Johannesson H."/>
        </authorList>
    </citation>
    <scope>NUCLEOTIDE SEQUENCE</scope>
    <source>
        <strain evidence="3">CBS 955.72</strain>
    </source>
</reference>
<evidence type="ECO:0000256" key="1">
    <source>
        <dbReference type="SAM" id="MobiDB-lite"/>
    </source>
</evidence>
<organism evidence="3 4">
    <name type="scientific">Lasiosphaeria hispida</name>
    <dbReference type="NCBI Taxonomy" id="260671"/>
    <lineage>
        <taxon>Eukaryota</taxon>
        <taxon>Fungi</taxon>
        <taxon>Dikarya</taxon>
        <taxon>Ascomycota</taxon>
        <taxon>Pezizomycotina</taxon>
        <taxon>Sordariomycetes</taxon>
        <taxon>Sordariomycetidae</taxon>
        <taxon>Sordariales</taxon>
        <taxon>Lasiosphaeriaceae</taxon>
        <taxon>Lasiosphaeria</taxon>
    </lineage>
</organism>
<reference evidence="3" key="2">
    <citation type="submission" date="2023-06" db="EMBL/GenBank/DDBJ databases">
        <authorList>
            <consortium name="Lawrence Berkeley National Laboratory"/>
            <person name="Haridas S."/>
            <person name="Hensen N."/>
            <person name="Bonometti L."/>
            <person name="Westerberg I."/>
            <person name="Brannstrom I.O."/>
            <person name="Guillou S."/>
            <person name="Cros-Aarteil S."/>
            <person name="Calhoun S."/>
            <person name="Kuo A."/>
            <person name="Mondo S."/>
            <person name="Pangilinan J."/>
            <person name="Riley R."/>
            <person name="Labutti K."/>
            <person name="Andreopoulos B."/>
            <person name="Lipzen A."/>
            <person name="Chen C."/>
            <person name="Yanf M."/>
            <person name="Daum C."/>
            <person name="Ng V."/>
            <person name="Clum A."/>
            <person name="Steindorff A."/>
            <person name="Ohm R."/>
            <person name="Martin F."/>
            <person name="Silar P."/>
            <person name="Natvig D."/>
            <person name="Lalanne C."/>
            <person name="Gautier V."/>
            <person name="Ament-Velasquez S.L."/>
            <person name="Kruys A."/>
            <person name="Hutchinson M.I."/>
            <person name="Powell A.J."/>
            <person name="Barry K."/>
            <person name="Miller A.N."/>
            <person name="Grigoriev I.V."/>
            <person name="Debuchy R."/>
            <person name="Gladieux P."/>
            <person name="Thoren M.H."/>
            <person name="Johannesson H."/>
        </authorList>
    </citation>
    <scope>NUCLEOTIDE SEQUENCE</scope>
    <source>
        <strain evidence="3">CBS 955.72</strain>
    </source>
</reference>
<keyword evidence="2" id="KW-1133">Transmembrane helix</keyword>
<dbReference type="Proteomes" id="UP001275084">
    <property type="component" value="Unassembled WGS sequence"/>
</dbReference>
<comment type="caution">
    <text evidence="3">The sequence shown here is derived from an EMBL/GenBank/DDBJ whole genome shotgun (WGS) entry which is preliminary data.</text>
</comment>
<feature type="transmembrane region" description="Helical" evidence="2">
    <location>
        <begin position="46"/>
        <end position="64"/>
    </location>
</feature>
<evidence type="ECO:0000256" key="2">
    <source>
        <dbReference type="SAM" id="Phobius"/>
    </source>
</evidence>
<feature type="transmembrane region" description="Helical" evidence="2">
    <location>
        <begin position="12"/>
        <end position="34"/>
    </location>
</feature>
<protein>
    <submittedName>
        <fullName evidence="3">Uncharacterized protein</fullName>
    </submittedName>
</protein>
<accession>A0AAJ0HJM6</accession>
<dbReference type="EMBL" id="JAUIQD010000004">
    <property type="protein sequence ID" value="KAK3353942.1"/>
    <property type="molecule type" value="Genomic_DNA"/>
</dbReference>
<keyword evidence="2" id="KW-0472">Membrane</keyword>
<feature type="region of interest" description="Disordered" evidence="1">
    <location>
        <begin position="130"/>
        <end position="185"/>
    </location>
</feature>
<feature type="compositionally biased region" description="Basic residues" evidence="1">
    <location>
        <begin position="130"/>
        <end position="145"/>
    </location>
</feature>